<evidence type="ECO:0000313" key="9">
    <source>
        <dbReference type="Proteomes" id="UP000185669"/>
    </source>
</evidence>
<sequence length="92" mass="10060">MLKNNKYLYLIIAFIAFLAFLNPILSSSFPDGLEKVAETKSFINQAQSSFSLFEDYSIPINNDLLSGGAAGLLGVIVSYLLLLKIGKILSKN</sequence>
<evidence type="ECO:0000256" key="5">
    <source>
        <dbReference type="ARBA" id="ARBA00023136"/>
    </source>
</evidence>
<feature type="transmembrane region" description="Helical" evidence="6">
    <location>
        <begin position="64"/>
        <end position="83"/>
    </location>
</feature>
<evidence type="ECO:0000313" key="8">
    <source>
        <dbReference type="EMBL" id="SIQ95683.1"/>
    </source>
</evidence>
<evidence type="ECO:0000259" key="7">
    <source>
        <dbReference type="Pfam" id="PF13190"/>
    </source>
</evidence>
<gene>
    <name evidence="8" type="ORF">SAMN05421834_110115</name>
</gene>
<proteinExistence type="predicted"/>
<dbReference type="Pfam" id="PF13190">
    <property type="entry name" value="PDGLE"/>
    <property type="match status" value="1"/>
</dbReference>
<keyword evidence="9" id="KW-1185">Reference proteome</keyword>
<comment type="subcellular location">
    <subcellularLocation>
        <location evidence="1">Cell membrane</location>
    </subcellularLocation>
</comment>
<dbReference type="STRING" id="56779.SAMN05421834_110115"/>
<reference evidence="9" key="1">
    <citation type="submission" date="2017-01" db="EMBL/GenBank/DDBJ databases">
        <authorList>
            <person name="Varghese N."/>
            <person name="Submissions S."/>
        </authorList>
    </citation>
    <scope>NUCLEOTIDE SEQUENCE [LARGE SCALE GENOMIC DNA]</scope>
    <source>
        <strain evidence="9">ATCC 700103</strain>
    </source>
</reference>
<protein>
    <submittedName>
        <fullName evidence="8">Cobalt/nickel transport protein</fullName>
    </submittedName>
</protein>
<organism evidence="8 9">
    <name type="scientific">Halanaerobium kushneri</name>
    <dbReference type="NCBI Taxonomy" id="56779"/>
    <lineage>
        <taxon>Bacteria</taxon>
        <taxon>Bacillati</taxon>
        <taxon>Bacillota</taxon>
        <taxon>Clostridia</taxon>
        <taxon>Halanaerobiales</taxon>
        <taxon>Halanaerobiaceae</taxon>
        <taxon>Halanaerobium</taxon>
    </lineage>
</organism>
<keyword evidence="4 6" id="KW-1133">Transmembrane helix</keyword>
<keyword evidence="2" id="KW-1003">Cell membrane</keyword>
<feature type="domain" description="PDGLE" evidence="7">
    <location>
        <begin position="9"/>
        <end position="90"/>
    </location>
</feature>
<accession>A0A1N6X049</accession>
<name>A0A1N6X049_9FIRM</name>
<dbReference type="RefSeq" id="WP_076544988.1">
    <property type="nucleotide sequence ID" value="NZ_FTNC01000010.1"/>
</dbReference>
<keyword evidence="3 6" id="KW-0812">Transmembrane</keyword>
<dbReference type="GO" id="GO:0005886">
    <property type="term" value="C:plasma membrane"/>
    <property type="evidence" value="ECO:0007669"/>
    <property type="project" value="UniProtKB-SubCell"/>
</dbReference>
<evidence type="ECO:0000256" key="1">
    <source>
        <dbReference type="ARBA" id="ARBA00004236"/>
    </source>
</evidence>
<feature type="transmembrane region" description="Helical" evidence="6">
    <location>
        <begin position="7"/>
        <end position="25"/>
    </location>
</feature>
<dbReference type="Proteomes" id="UP000185669">
    <property type="component" value="Unassembled WGS sequence"/>
</dbReference>
<evidence type="ECO:0000256" key="6">
    <source>
        <dbReference type="SAM" id="Phobius"/>
    </source>
</evidence>
<evidence type="ECO:0000256" key="3">
    <source>
        <dbReference type="ARBA" id="ARBA00022692"/>
    </source>
</evidence>
<dbReference type="AlphaFoldDB" id="A0A1N6X049"/>
<keyword evidence="5 6" id="KW-0472">Membrane</keyword>
<dbReference type="InterPro" id="IPR025937">
    <property type="entry name" value="PDGLE_dom"/>
</dbReference>
<evidence type="ECO:0000256" key="4">
    <source>
        <dbReference type="ARBA" id="ARBA00022989"/>
    </source>
</evidence>
<dbReference type="EMBL" id="FTNC01000010">
    <property type="protein sequence ID" value="SIQ95683.1"/>
    <property type="molecule type" value="Genomic_DNA"/>
</dbReference>
<evidence type="ECO:0000256" key="2">
    <source>
        <dbReference type="ARBA" id="ARBA00022475"/>
    </source>
</evidence>
<dbReference type="OrthoDB" id="1725146at2"/>